<dbReference type="KEGG" id="lfa:LFA_2565"/>
<feature type="domain" description="EVE" evidence="2">
    <location>
        <begin position="4"/>
        <end position="134"/>
    </location>
</feature>
<accession>A0A098G7F5</accession>
<comment type="similarity">
    <text evidence="1">Belongs to the UPF0310 family.</text>
</comment>
<dbReference type="InterPro" id="IPR002740">
    <property type="entry name" value="EVE_domain"/>
</dbReference>
<dbReference type="HOGENOM" id="CLU_117727_0_0_6"/>
<dbReference type="EMBL" id="LN614827">
    <property type="protein sequence ID" value="CEG57936.1"/>
    <property type="molecule type" value="Genomic_DNA"/>
</dbReference>
<gene>
    <name evidence="3" type="ORF">LFA_2565</name>
</gene>
<evidence type="ECO:0000313" key="3">
    <source>
        <dbReference type="EMBL" id="CEG57936.1"/>
    </source>
</evidence>
<dbReference type="CDD" id="cd21132">
    <property type="entry name" value="EVE-like"/>
    <property type="match status" value="1"/>
</dbReference>
<dbReference type="OrthoDB" id="9793567at2"/>
<dbReference type="InterPro" id="IPR022996">
    <property type="entry name" value="UPF0310"/>
</dbReference>
<evidence type="ECO:0000313" key="4">
    <source>
        <dbReference type="Proteomes" id="UP000032430"/>
    </source>
</evidence>
<keyword evidence="4" id="KW-1185">Reference proteome</keyword>
<dbReference type="RefSeq" id="WP_045096344.1">
    <property type="nucleotide sequence ID" value="NZ_LN614827.1"/>
</dbReference>
<dbReference type="Gene3D" id="3.10.590.10">
    <property type="entry name" value="ph1033 like domains"/>
    <property type="match status" value="1"/>
</dbReference>
<sequence>MNRNWLAVASAEHVRHGRQLGIMQVCHGQLAPLRRLKSGDYITYYSPTITFRGKDKIQSFTALGRVKYGEPYQVVMTAGFCPYRLDVDWFPTQEASIIPLLNTLELTKGRMNWGYPLRFGLVPLSEHDMRIIAQAMNRSFA</sequence>
<dbReference type="Proteomes" id="UP000032430">
    <property type="component" value="Chromosome I"/>
</dbReference>
<dbReference type="InterPro" id="IPR015947">
    <property type="entry name" value="PUA-like_sf"/>
</dbReference>
<protein>
    <recommendedName>
        <fullName evidence="1">UPF0310 protein LFA_2565</fullName>
    </recommendedName>
</protein>
<dbReference type="STRING" id="1212491.LFA_2565"/>
<dbReference type="Pfam" id="PF01878">
    <property type="entry name" value="EVE"/>
    <property type="match status" value="1"/>
</dbReference>
<dbReference type="NCBIfam" id="NF002616">
    <property type="entry name" value="PRK02268.1-2"/>
    <property type="match status" value="1"/>
</dbReference>
<organism evidence="3 4">
    <name type="scientific">Legionella fallonii LLAP-10</name>
    <dbReference type="NCBI Taxonomy" id="1212491"/>
    <lineage>
        <taxon>Bacteria</taxon>
        <taxon>Pseudomonadati</taxon>
        <taxon>Pseudomonadota</taxon>
        <taxon>Gammaproteobacteria</taxon>
        <taxon>Legionellales</taxon>
        <taxon>Legionellaceae</taxon>
        <taxon>Legionella</taxon>
    </lineage>
</organism>
<reference evidence="4" key="1">
    <citation type="submission" date="2014-09" db="EMBL/GenBank/DDBJ databases">
        <authorList>
            <person name="Gomez-Valero L."/>
        </authorList>
    </citation>
    <scope>NUCLEOTIDE SEQUENCE [LARGE SCALE GENOMIC DNA]</scope>
    <source>
        <strain evidence="4">ATCC700992</strain>
    </source>
</reference>
<proteinExistence type="inferred from homology"/>
<dbReference type="AlphaFoldDB" id="A0A098G7F5"/>
<dbReference type="SUPFAM" id="SSF88697">
    <property type="entry name" value="PUA domain-like"/>
    <property type="match status" value="1"/>
</dbReference>
<dbReference type="HAMAP" id="MF_00771">
    <property type="entry name" value="UPF0310"/>
    <property type="match status" value="1"/>
</dbReference>
<name>A0A098G7F5_9GAMM</name>
<evidence type="ECO:0000259" key="2">
    <source>
        <dbReference type="Pfam" id="PF01878"/>
    </source>
</evidence>
<evidence type="ECO:0000256" key="1">
    <source>
        <dbReference type="HAMAP-Rule" id="MF_00771"/>
    </source>
</evidence>